<proteinExistence type="predicted"/>
<organism evidence="1 2">
    <name type="scientific">Microcystis aeruginosa NIES-298</name>
    <dbReference type="NCBI Taxonomy" id="449468"/>
    <lineage>
        <taxon>Bacteria</taxon>
        <taxon>Bacillati</taxon>
        <taxon>Cyanobacteriota</taxon>
        <taxon>Cyanophyceae</taxon>
        <taxon>Oscillatoriophycideae</taxon>
        <taxon>Chroococcales</taxon>
        <taxon>Microcystaceae</taxon>
        <taxon>Microcystis</taxon>
    </lineage>
</organism>
<protein>
    <submittedName>
        <fullName evidence="1">Uncharacterized protein</fullName>
    </submittedName>
</protein>
<evidence type="ECO:0000313" key="2">
    <source>
        <dbReference type="Proteomes" id="UP000236321"/>
    </source>
</evidence>
<reference evidence="2" key="1">
    <citation type="submission" date="2017-12" db="EMBL/GenBank/DDBJ databases">
        <title>Improved Draft Genome Sequence of Microcystis aeruginosa NIES-298, a Microcystin-Producing Cyanobacterium from Lake Kasumigaura, Japan.</title>
        <authorList>
            <person name="Yamaguchi H."/>
            <person name="Suzuki S."/>
            <person name="Kawachi M."/>
        </authorList>
    </citation>
    <scope>NUCLEOTIDE SEQUENCE [LARGE SCALE GENOMIC DNA]</scope>
    <source>
        <strain evidence="2">NIES-298</strain>
    </source>
</reference>
<accession>A0A2H6BYU2</accession>
<dbReference type="EMBL" id="BEYQ01000020">
    <property type="protein sequence ID" value="GBD55350.1"/>
    <property type="molecule type" value="Genomic_DNA"/>
</dbReference>
<comment type="caution">
    <text evidence="1">The sequence shown here is derived from an EMBL/GenBank/DDBJ whole genome shotgun (WGS) entry which is preliminary data.</text>
</comment>
<dbReference type="Proteomes" id="UP000236321">
    <property type="component" value="Unassembled WGS sequence"/>
</dbReference>
<sequence>MGNGFELIGELTEIEIIAVNLSIRELRRLKAQFGGRRWRKLKGVGLVQFPNGEIRKAELHWYESHRKFGSETPSFYDGFTVKYEHRLRNIC</sequence>
<dbReference type="AlphaFoldDB" id="A0A2H6BYU2"/>
<evidence type="ECO:0000313" key="1">
    <source>
        <dbReference type="EMBL" id="GBD55350.1"/>
    </source>
</evidence>
<gene>
    <name evidence="1" type="ORF">BGM30_44430</name>
</gene>
<name>A0A2H6BYU2_MICAE</name>